<feature type="compositionally biased region" description="Basic and acidic residues" evidence="1">
    <location>
        <begin position="338"/>
        <end position="352"/>
    </location>
</feature>
<dbReference type="OrthoDB" id="765741at2759"/>
<feature type="compositionally biased region" description="Basic and acidic residues" evidence="1">
    <location>
        <begin position="265"/>
        <end position="283"/>
    </location>
</feature>
<evidence type="ECO:0000313" key="3">
    <source>
        <dbReference type="RefSeq" id="XP_020111738.1"/>
    </source>
</evidence>
<accession>A0A6P5H1G2</accession>
<dbReference type="RefSeq" id="XP_020111738.1">
    <property type="nucleotide sequence ID" value="XM_020256149.1"/>
</dbReference>
<dbReference type="PANTHER" id="PTHR36056:SF1">
    <property type="entry name" value="PROTEIN, PUTATIVE-RELATED"/>
    <property type="match status" value="1"/>
</dbReference>
<gene>
    <name evidence="3 4" type="primary">LOC109726526</name>
</gene>
<feature type="compositionally biased region" description="Basic and acidic residues" evidence="1">
    <location>
        <begin position="451"/>
        <end position="460"/>
    </location>
</feature>
<reference evidence="2" key="1">
    <citation type="journal article" date="2015" name="Nat. Genet.">
        <title>The pineapple genome and the evolution of CAM photosynthesis.</title>
        <authorList>
            <person name="Ming R."/>
            <person name="VanBuren R."/>
            <person name="Wai C.M."/>
            <person name="Tang H."/>
            <person name="Schatz M.C."/>
            <person name="Bowers J.E."/>
            <person name="Lyons E."/>
            <person name="Wang M.L."/>
            <person name="Chen J."/>
            <person name="Biggers E."/>
            <person name="Zhang J."/>
            <person name="Huang L."/>
            <person name="Zhang L."/>
            <person name="Miao W."/>
            <person name="Zhang J."/>
            <person name="Ye Z."/>
            <person name="Miao C."/>
            <person name="Lin Z."/>
            <person name="Wang H."/>
            <person name="Zhou H."/>
            <person name="Yim W.C."/>
            <person name="Priest H.D."/>
            <person name="Zheng C."/>
            <person name="Woodhouse M."/>
            <person name="Edger P.P."/>
            <person name="Guyot R."/>
            <person name="Guo H.B."/>
            <person name="Guo H."/>
            <person name="Zheng G."/>
            <person name="Singh R."/>
            <person name="Sharma A."/>
            <person name="Min X."/>
            <person name="Zheng Y."/>
            <person name="Lee H."/>
            <person name="Gurtowski J."/>
            <person name="Sedlazeck F.J."/>
            <person name="Harkess A."/>
            <person name="McKain M.R."/>
            <person name="Liao Z."/>
            <person name="Fang J."/>
            <person name="Liu J."/>
            <person name="Zhang X."/>
            <person name="Zhang Q."/>
            <person name="Hu W."/>
            <person name="Qin Y."/>
            <person name="Wang K."/>
            <person name="Chen L.Y."/>
            <person name="Shirley N."/>
            <person name="Lin Y.R."/>
            <person name="Liu L.Y."/>
            <person name="Hernandez A.G."/>
            <person name="Wright C.L."/>
            <person name="Bulone V."/>
            <person name="Tuskan G.A."/>
            <person name="Heath K."/>
            <person name="Zee F."/>
            <person name="Moore P.H."/>
            <person name="Sunkar R."/>
            <person name="Leebens-Mack J.H."/>
            <person name="Mockler T."/>
            <person name="Bennetzen J.L."/>
            <person name="Freeling M."/>
            <person name="Sankoff D."/>
            <person name="Paterson A.H."/>
            <person name="Zhu X."/>
            <person name="Yang X."/>
            <person name="Smith J.A."/>
            <person name="Cushman J.C."/>
            <person name="Paull R.E."/>
            <person name="Yu Q."/>
        </authorList>
    </citation>
    <scope>NUCLEOTIDE SEQUENCE [LARGE SCALE GENOMIC DNA]</scope>
    <source>
        <strain evidence="2">cv. F153</strain>
    </source>
</reference>
<evidence type="ECO:0000256" key="1">
    <source>
        <dbReference type="SAM" id="MobiDB-lite"/>
    </source>
</evidence>
<feature type="compositionally biased region" description="Polar residues" evidence="1">
    <location>
        <begin position="353"/>
        <end position="362"/>
    </location>
</feature>
<name>A0A6P5H1G2_ANACO</name>
<feature type="compositionally biased region" description="Acidic residues" evidence="1">
    <location>
        <begin position="172"/>
        <end position="181"/>
    </location>
</feature>
<sequence length="647" mass="70499">MQSRNRVPVDGARSGSAAALGIASGRISPFGRSRGHVNFAHGNTKPFYPPPPPPHRKFEILMEAGRLAAEYLISKGKLPPSSLPVSWPSNSIPDQVGCRTSALDRLGNSGPADVGPCRRGFNDEYNRVNSRRNGRGRRKFGFYNRNYSDWGRERGRNNGPWMERSGRGYSDSVEDEEEEDVAPGYSRDRRGGNDEVGSSVSGVAGPLKGEEVTGEVIGESDFDDTGSKASSCSARKDPPLEGQGDVNMNKGMDDDDNKVLNSDGTEVKSCESSELEKKDSKEEALDGKALNYEDESVNKHGSGLLKYCGFAKVPTKPRSALAHRNVVVDQGPTEMVLDEAHAENKDQKDSLDCKTSSNSVLASETVEQDDPQNGSTKSNPDNETSIAISETKEGDSNSQHCQMEEGKGVNDLSPSRTFQENNNVRDEEMTESDEQEKAGGPNLFPSAGAEPIDKMEEVKRNNRPTSFKIRDLNLMESPEITEILDDHDLEHQAASGASLESPKQLPVDFGLSVGKNAKDTNGYNRISSDDKVIQVIDLEDDSPVEISACDSSKPNRNDGIYPNMENMLHQDGPRDVIPGIQDGYSLAISDYLGADICPTIQADLQGGIHLHGPEGFPGVDDPFYGGLGDIGFMEVWDQPPQDYEKFF</sequence>
<evidence type="ECO:0000313" key="2">
    <source>
        <dbReference type="Proteomes" id="UP000515123"/>
    </source>
</evidence>
<protein>
    <submittedName>
        <fullName evidence="3 4">Uncharacterized protein At4g26450 isoform X1</fullName>
    </submittedName>
</protein>
<reference evidence="3 4" key="2">
    <citation type="submission" date="2025-04" db="UniProtKB">
        <authorList>
            <consortium name="RefSeq"/>
        </authorList>
    </citation>
    <scope>IDENTIFICATION</scope>
    <source>
        <tissue evidence="3 4">Leaf</tissue>
    </source>
</reference>
<dbReference type="PANTHER" id="PTHR36056">
    <property type="entry name" value="PROTEIN, PUTATIVE-RELATED"/>
    <property type="match status" value="1"/>
</dbReference>
<feature type="region of interest" description="Disordered" evidence="1">
    <location>
        <begin position="152"/>
        <end position="283"/>
    </location>
</feature>
<dbReference type="InterPro" id="IPR040276">
    <property type="entry name" value="At4g26450-like"/>
</dbReference>
<feature type="compositionally biased region" description="Polar residues" evidence="1">
    <location>
        <begin position="371"/>
        <end position="388"/>
    </location>
</feature>
<keyword evidence="2" id="KW-1185">Reference proteome</keyword>
<dbReference type="AlphaFoldDB" id="A0A6P5H1G2"/>
<organism evidence="3">
    <name type="scientific">Ananas comosus</name>
    <name type="common">Pineapple</name>
    <name type="synonym">Ananas ananas</name>
    <dbReference type="NCBI Taxonomy" id="4615"/>
    <lineage>
        <taxon>Eukaryota</taxon>
        <taxon>Viridiplantae</taxon>
        <taxon>Streptophyta</taxon>
        <taxon>Embryophyta</taxon>
        <taxon>Tracheophyta</taxon>
        <taxon>Spermatophyta</taxon>
        <taxon>Magnoliopsida</taxon>
        <taxon>Liliopsida</taxon>
        <taxon>Poales</taxon>
        <taxon>Bromeliaceae</taxon>
        <taxon>Bromelioideae</taxon>
        <taxon>Ananas</taxon>
    </lineage>
</organism>
<evidence type="ECO:0000313" key="4">
    <source>
        <dbReference type="RefSeq" id="XP_020111739.1"/>
    </source>
</evidence>
<feature type="region of interest" description="Disordered" evidence="1">
    <location>
        <begin position="334"/>
        <end position="466"/>
    </location>
</feature>
<proteinExistence type="predicted"/>
<dbReference type="Proteomes" id="UP000515123">
    <property type="component" value="Linkage group 21"/>
</dbReference>
<feature type="compositionally biased region" description="Polar residues" evidence="1">
    <location>
        <begin position="412"/>
        <end position="422"/>
    </location>
</feature>
<dbReference type="RefSeq" id="XP_020111739.1">
    <property type="nucleotide sequence ID" value="XM_020256150.1"/>
</dbReference>
<dbReference type="GeneID" id="109726526"/>